<evidence type="ECO:0000256" key="2">
    <source>
        <dbReference type="ARBA" id="ARBA00022803"/>
    </source>
</evidence>
<dbReference type="InterPro" id="IPR052048">
    <property type="entry name" value="ST_Response_Regulator"/>
</dbReference>
<feature type="repeat" description="TPR" evidence="4">
    <location>
        <begin position="444"/>
        <end position="477"/>
    </location>
</feature>
<evidence type="ECO:0000256" key="1">
    <source>
        <dbReference type="ARBA" id="ARBA00022737"/>
    </source>
</evidence>
<reference evidence="6 7" key="1">
    <citation type="submission" date="2020-08" db="EMBL/GenBank/DDBJ databases">
        <title>Functional genomics of gut bacteria from endangered species of beetles.</title>
        <authorList>
            <person name="Carlos-Shanley C."/>
        </authorList>
    </citation>
    <scope>NUCLEOTIDE SEQUENCE [LARGE SCALE GENOMIC DNA]</scope>
    <source>
        <strain evidence="6 7">S00202</strain>
    </source>
</reference>
<dbReference type="Pfam" id="PF07719">
    <property type="entry name" value="TPR_2"/>
    <property type="match status" value="1"/>
</dbReference>
<dbReference type="InterPro" id="IPR001789">
    <property type="entry name" value="Sig_transdc_resp-reg_receiver"/>
</dbReference>
<name>A0A7X0BQP2_9PSED</name>
<dbReference type="Pfam" id="PF00072">
    <property type="entry name" value="Response_reg"/>
    <property type="match status" value="1"/>
</dbReference>
<evidence type="ECO:0000313" key="6">
    <source>
        <dbReference type="EMBL" id="MBB6340673.1"/>
    </source>
</evidence>
<gene>
    <name evidence="6" type="ORF">HNP49_000823</name>
</gene>
<dbReference type="RefSeq" id="WP_184680838.1">
    <property type="nucleotide sequence ID" value="NZ_JACHLL010000001.1"/>
</dbReference>
<dbReference type="Gene3D" id="1.25.40.10">
    <property type="entry name" value="Tetratricopeptide repeat domain"/>
    <property type="match status" value="3"/>
</dbReference>
<keyword evidence="7" id="KW-1185">Reference proteome</keyword>
<dbReference type="AlphaFoldDB" id="A0A7X0BQP2"/>
<organism evidence="6 7">
    <name type="scientific">Pseudomonas fluvialis</name>
    <dbReference type="NCBI Taxonomy" id="1793966"/>
    <lineage>
        <taxon>Bacteria</taxon>
        <taxon>Pseudomonadati</taxon>
        <taxon>Pseudomonadota</taxon>
        <taxon>Gammaproteobacteria</taxon>
        <taxon>Pseudomonadales</taxon>
        <taxon>Pseudomonadaceae</taxon>
        <taxon>Pseudomonas</taxon>
    </lineage>
</organism>
<keyword evidence="1" id="KW-0677">Repeat</keyword>
<feature type="domain" description="Response regulatory" evidence="5">
    <location>
        <begin position="8"/>
        <end position="127"/>
    </location>
</feature>
<dbReference type="EMBL" id="JACHLL010000001">
    <property type="protein sequence ID" value="MBB6340673.1"/>
    <property type="molecule type" value="Genomic_DNA"/>
</dbReference>
<dbReference type="Pfam" id="PF13181">
    <property type="entry name" value="TPR_8"/>
    <property type="match status" value="1"/>
</dbReference>
<dbReference type="InterPro" id="IPR013105">
    <property type="entry name" value="TPR_2"/>
</dbReference>
<dbReference type="InterPro" id="IPR019734">
    <property type="entry name" value="TPR_rpt"/>
</dbReference>
<dbReference type="PANTHER" id="PTHR43228:SF1">
    <property type="entry name" value="TWO-COMPONENT RESPONSE REGULATOR ARR22"/>
    <property type="match status" value="1"/>
</dbReference>
<dbReference type="GO" id="GO:0000160">
    <property type="term" value="P:phosphorelay signal transduction system"/>
    <property type="evidence" value="ECO:0007669"/>
    <property type="project" value="InterPro"/>
</dbReference>
<evidence type="ECO:0000259" key="5">
    <source>
        <dbReference type="PROSITE" id="PS50110"/>
    </source>
</evidence>
<protein>
    <submittedName>
        <fullName evidence="6">DNA-binding response OmpR family regulator/cytochrome c-type biogenesis protein CcmH/NrfG</fullName>
    </submittedName>
</protein>
<evidence type="ECO:0000256" key="4">
    <source>
        <dbReference type="PROSITE-ProRule" id="PRU00339"/>
    </source>
</evidence>
<dbReference type="SMART" id="SM00028">
    <property type="entry name" value="TPR"/>
    <property type="match status" value="4"/>
</dbReference>
<dbReference type="PROSITE" id="PS50110">
    <property type="entry name" value="RESPONSE_REGULATORY"/>
    <property type="match status" value="1"/>
</dbReference>
<keyword evidence="3" id="KW-0597">Phosphoprotein</keyword>
<dbReference type="CDD" id="cd17589">
    <property type="entry name" value="REC_TPR"/>
    <property type="match status" value="1"/>
</dbReference>
<dbReference type="GO" id="GO:0003677">
    <property type="term" value="F:DNA binding"/>
    <property type="evidence" value="ECO:0007669"/>
    <property type="project" value="UniProtKB-KW"/>
</dbReference>
<dbReference type="SUPFAM" id="SSF48452">
    <property type="entry name" value="TPR-like"/>
    <property type="match status" value="2"/>
</dbReference>
<accession>A0A7X0BQP2</accession>
<keyword evidence="6" id="KW-0238">DNA-binding</keyword>
<feature type="modified residue" description="4-aspartylphosphate" evidence="3">
    <location>
        <position position="58"/>
    </location>
</feature>
<comment type="caution">
    <text evidence="6">The sequence shown here is derived from an EMBL/GenBank/DDBJ whole genome shotgun (WGS) entry which is preliminary data.</text>
</comment>
<dbReference type="InterPro" id="IPR011990">
    <property type="entry name" value="TPR-like_helical_dom_sf"/>
</dbReference>
<dbReference type="SMART" id="SM00448">
    <property type="entry name" value="REC"/>
    <property type="match status" value="1"/>
</dbReference>
<dbReference type="Gene3D" id="3.40.50.2300">
    <property type="match status" value="1"/>
</dbReference>
<keyword evidence="2 4" id="KW-0802">TPR repeat</keyword>
<evidence type="ECO:0000313" key="7">
    <source>
        <dbReference type="Proteomes" id="UP000557193"/>
    </source>
</evidence>
<proteinExistence type="predicted"/>
<sequence length="534" mass="59214">MQDYSRTRFLIVDDFSDFRSSVKAMLRDIGAKDVDTADRGEDTLVMCRNKRYDIILHDYNLGSGKNGQQVLEELIAGKLISHQCIFVMVTAESSQAMVLSALEHEPDAYLTKPFNRASLLQRLDKLVERKTALKPILQALDKGEHAAVLAACDELSRQDKRYAPLCLRYKAGALRELSRHDELEQLLTQLLADRPLPWAYMALGSLLHSRNQLQRAREVYEKGLQQFAMLPGLYDGLAAVLEALGEEKKAQHLLEEAIKLSPLAIRRQMHLGKLAMANEDFEVASKAYRHAVEQGRTSRFKNPENYLGLSQALTAQAGDGSLDKRVQQEIGQTLGELEKTYSDNPAVQVRARLAHAQSLVKSGDAAQAKKLTEEAMARMTDLPQFFSAEVALQVAGQLRDLGQPGAGDELLKNCVEIYGDDPAVLQKVAGQTSDPAILGGGKEAVELNRQGVRCYQQGQHDEALALFRRALLLQPKNISIALNTAQSLLRLATGQGSEALLGECRACLDAVRMIPDTDPRQERYQQLRQRAFGA</sequence>
<dbReference type="PANTHER" id="PTHR43228">
    <property type="entry name" value="TWO-COMPONENT RESPONSE REGULATOR"/>
    <property type="match status" value="1"/>
</dbReference>
<dbReference type="InterPro" id="IPR011006">
    <property type="entry name" value="CheY-like_superfamily"/>
</dbReference>
<dbReference type="Proteomes" id="UP000557193">
    <property type="component" value="Unassembled WGS sequence"/>
</dbReference>
<evidence type="ECO:0000256" key="3">
    <source>
        <dbReference type="PROSITE-ProRule" id="PRU00169"/>
    </source>
</evidence>
<dbReference type="SUPFAM" id="SSF52172">
    <property type="entry name" value="CheY-like"/>
    <property type="match status" value="1"/>
</dbReference>
<dbReference type="PROSITE" id="PS50005">
    <property type="entry name" value="TPR"/>
    <property type="match status" value="1"/>
</dbReference>